<evidence type="ECO:0000313" key="2">
    <source>
        <dbReference type="Proteomes" id="UP000032049"/>
    </source>
</evidence>
<dbReference type="AlphaFoldDB" id="A0A0D0GJY0"/>
<accession>A0A0D0GJY0</accession>
<dbReference type="STRING" id="1503925.TH53_24860"/>
<keyword evidence="2" id="KW-1185">Reference proteome</keyword>
<proteinExistence type="predicted"/>
<name>A0A0D0GJY0_9SPHI</name>
<protein>
    <submittedName>
        <fullName evidence="1">Uncharacterized protein</fullName>
    </submittedName>
</protein>
<reference evidence="1 2" key="1">
    <citation type="submission" date="2015-01" db="EMBL/GenBank/DDBJ databases">
        <title>Draft genome sequence of Pedobacter sp. NL19 isolated from sludge of an effluent treatment pond in an abandoned uranium mine.</title>
        <authorList>
            <person name="Santos T."/>
            <person name="Caetano T."/>
            <person name="Covas C."/>
            <person name="Cruz A."/>
            <person name="Mendo S."/>
        </authorList>
    </citation>
    <scope>NUCLEOTIDE SEQUENCE [LARGE SCALE GENOMIC DNA]</scope>
    <source>
        <strain evidence="1 2">NL19</strain>
    </source>
</reference>
<sequence>MPLPIFIFHELLFRIQLFDPTVGSYISHSYTKTGAVIVTSTRTIRIRNGILNKQFKDPNLIPETVLRKLIA</sequence>
<gene>
    <name evidence="1" type="ORF">TH53_24860</name>
</gene>
<organism evidence="1 2">
    <name type="scientific">Pedobacter lusitanus</name>
    <dbReference type="NCBI Taxonomy" id="1503925"/>
    <lineage>
        <taxon>Bacteria</taxon>
        <taxon>Pseudomonadati</taxon>
        <taxon>Bacteroidota</taxon>
        <taxon>Sphingobacteriia</taxon>
        <taxon>Sphingobacteriales</taxon>
        <taxon>Sphingobacteriaceae</taxon>
        <taxon>Pedobacter</taxon>
    </lineage>
</organism>
<comment type="caution">
    <text evidence="1">The sequence shown here is derived from an EMBL/GenBank/DDBJ whole genome shotgun (WGS) entry which is preliminary data.</text>
</comment>
<dbReference type="EMBL" id="JXRA01000146">
    <property type="protein sequence ID" value="KIO74711.1"/>
    <property type="molecule type" value="Genomic_DNA"/>
</dbReference>
<evidence type="ECO:0000313" key="1">
    <source>
        <dbReference type="EMBL" id="KIO74711.1"/>
    </source>
</evidence>
<dbReference type="Proteomes" id="UP000032049">
    <property type="component" value="Unassembled WGS sequence"/>
</dbReference>